<sequence>MRILFTGVPVLGHLLPLLPLARAVGKRGHTVAFMVPGPVAPLLAPEGFEIITTGEDVPAMTGELIRRTGVDPMAGPIPPEVEAEFMAGVRVDASTEELLGLARDWRPDLIVADPYDLVGPLVAVTLDVPVAIVTLGPELKHFESLATPRVGERYAARGLTRRPARFVLDICPPGLQRDGWVAPAGWLPMRPEAHRGPAGVPAAPVQPLPAQPRILLTAGTIFGNPEVLGPVVKGLAATGAGLRVTLGLTMSPDQFDVDREAVRFEPFAPINELLPDIDVVVGHGGAGTNLAALAAGIPLVLTPQGADQFFQTERAVATGAAARILPDEFSVDAVVTAVGRVLAEPSYRENARRIADEIAAMPTPDEVATTIEVKLA</sequence>
<name>A0ABQ4D1T5_9ACTN</name>
<dbReference type="PANTHER" id="PTHR48050:SF13">
    <property type="entry name" value="STEROL 3-BETA-GLUCOSYLTRANSFERASE UGT80A2"/>
    <property type="match status" value="1"/>
</dbReference>
<proteinExistence type="inferred from homology"/>
<dbReference type="InterPro" id="IPR010610">
    <property type="entry name" value="EryCIII-like_C"/>
</dbReference>
<keyword evidence="7" id="KW-1185">Reference proteome</keyword>
<evidence type="ECO:0000256" key="1">
    <source>
        <dbReference type="ARBA" id="ARBA00006962"/>
    </source>
</evidence>
<dbReference type="RefSeq" id="WP_203718354.1">
    <property type="nucleotide sequence ID" value="NZ_BONE01000092.1"/>
</dbReference>
<dbReference type="Pfam" id="PF21036">
    <property type="entry name" value="EryCIII-like_N"/>
    <property type="match status" value="1"/>
</dbReference>
<organism evidence="6 7">
    <name type="scientific">Asanoa siamensis</name>
    <dbReference type="NCBI Taxonomy" id="926357"/>
    <lineage>
        <taxon>Bacteria</taxon>
        <taxon>Bacillati</taxon>
        <taxon>Actinomycetota</taxon>
        <taxon>Actinomycetes</taxon>
        <taxon>Micromonosporales</taxon>
        <taxon>Micromonosporaceae</taxon>
        <taxon>Asanoa</taxon>
    </lineage>
</organism>
<dbReference type="PANTHER" id="PTHR48050">
    <property type="entry name" value="STEROL 3-BETA-GLUCOSYLTRANSFERASE"/>
    <property type="match status" value="1"/>
</dbReference>
<dbReference type="Pfam" id="PF06722">
    <property type="entry name" value="EryCIII-like_C"/>
    <property type="match status" value="1"/>
</dbReference>
<feature type="domain" description="Erythromycin biosynthesis protein CIII-like C-terminal" evidence="4">
    <location>
        <begin position="260"/>
        <end position="371"/>
    </location>
</feature>
<dbReference type="SUPFAM" id="SSF53756">
    <property type="entry name" value="UDP-Glycosyltransferase/glycogen phosphorylase"/>
    <property type="match status" value="1"/>
</dbReference>
<dbReference type="Proteomes" id="UP000604117">
    <property type="component" value="Unassembled WGS sequence"/>
</dbReference>
<evidence type="ECO:0000256" key="2">
    <source>
        <dbReference type="ARBA" id="ARBA00022676"/>
    </source>
</evidence>
<evidence type="ECO:0000313" key="6">
    <source>
        <dbReference type="EMBL" id="GIF77501.1"/>
    </source>
</evidence>
<comment type="caution">
    <text evidence="6">The sequence shown here is derived from an EMBL/GenBank/DDBJ whole genome shotgun (WGS) entry which is preliminary data.</text>
</comment>
<dbReference type="InterPro" id="IPR050426">
    <property type="entry name" value="Glycosyltransferase_28"/>
</dbReference>
<gene>
    <name evidence="6" type="ORF">Asi02nite_70190</name>
</gene>
<dbReference type="GO" id="GO:0016740">
    <property type="term" value="F:transferase activity"/>
    <property type="evidence" value="ECO:0007669"/>
    <property type="project" value="UniProtKB-KW"/>
</dbReference>
<keyword evidence="2" id="KW-0328">Glycosyltransferase</keyword>
<comment type="similarity">
    <text evidence="1">Belongs to the glycosyltransferase 28 family.</text>
</comment>
<dbReference type="InterPro" id="IPR048284">
    <property type="entry name" value="EryCIII-like_N"/>
</dbReference>
<dbReference type="CDD" id="cd03784">
    <property type="entry name" value="GT1_Gtf-like"/>
    <property type="match status" value="1"/>
</dbReference>
<evidence type="ECO:0000256" key="3">
    <source>
        <dbReference type="ARBA" id="ARBA00022679"/>
    </source>
</evidence>
<dbReference type="EMBL" id="BONE01000092">
    <property type="protein sequence ID" value="GIF77501.1"/>
    <property type="molecule type" value="Genomic_DNA"/>
</dbReference>
<evidence type="ECO:0000259" key="4">
    <source>
        <dbReference type="Pfam" id="PF06722"/>
    </source>
</evidence>
<reference evidence="6 7" key="1">
    <citation type="submission" date="2021-01" db="EMBL/GenBank/DDBJ databases">
        <title>Whole genome shotgun sequence of Asanoa siamensis NBRC 107932.</title>
        <authorList>
            <person name="Komaki H."/>
            <person name="Tamura T."/>
        </authorList>
    </citation>
    <scope>NUCLEOTIDE SEQUENCE [LARGE SCALE GENOMIC DNA]</scope>
    <source>
        <strain evidence="6 7">NBRC 107932</strain>
    </source>
</reference>
<dbReference type="Gene3D" id="3.40.50.2000">
    <property type="entry name" value="Glycogen Phosphorylase B"/>
    <property type="match status" value="2"/>
</dbReference>
<accession>A0ABQ4D1T5</accession>
<keyword evidence="3 6" id="KW-0808">Transferase</keyword>
<evidence type="ECO:0000313" key="7">
    <source>
        <dbReference type="Proteomes" id="UP000604117"/>
    </source>
</evidence>
<evidence type="ECO:0000259" key="5">
    <source>
        <dbReference type="Pfam" id="PF21036"/>
    </source>
</evidence>
<protein>
    <submittedName>
        <fullName evidence="6">Glycosyl transferase</fullName>
    </submittedName>
</protein>
<feature type="domain" description="Erythromycin biosynthesis protein CIII-like N-terminal" evidence="5">
    <location>
        <begin position="91"/>
        <end position="164"/>
    </location>
</feature>
<dbReference type="InterPro" id="IPR002213">
    <property type="entry name" value="UDP_glucos_trans"/>
</dbReference>